<dbReference type="InterPro" id="IPR011009">
    <property type="entry name" value="Kinase-like_dom_sf"/>
</dbReference>
<dbReference type="PROSITE" id="PS50011">
    <property type="entry name" value="PROTEIN_KINASE_DOM"/>
    <property type="match status" value="1"/>
</dbReference>
<keyword evidence="6" id="KW-0067">ATP-binding</keyword>
<dbReference type="PROSITE" id="PS00108">
    <property type="entry name" value="PROTEIN_KINASE_ST"/>
    <property type="match status" value="1"/>
</dbReference>
<evidence type="ECO:0000313" key="8">
    <source>
        <dbReference type="EMBL" id="MFC6878447.1"/>
    </source>
</evidence>
<dbReference type="Pfam" id="PF00069">
    <property type="entry name" value="Pkinase"/>
    <property type="match status" value="1"/>
</dbReference>
<dbReference type="GO" id="GO:0016301">
    <property type="term" value="F:kinase activity"/>
    <property type="evidence" value="ECO:0007669"/>
    <property type="project" value="UniProtKB-KW"/>
</dbReference>
<dbReference type="RefSeq" id="WP_160819950.1">
    <property type="nucleotide sequence ID" value="NZ_JBHSXS010000001.1"/>
</dbReference>
<dbReference type="EMBL" id="JBHSXS010000001">
    <property type="protein sequence ID" value="MFC6878447.1"/>
    <property type="molecule type" value="Genomic_DNA"/>
</dbReference>
<feature type="domain" description="Protein kinase" evidence="7">
    <location>
        <begin position="9"/>
        <end position="254"/>
    </location>
</feature>
<reference evidence="9" key="1">
    <citation type="journal article" date="2019" name="Int. J. Syst. Evol. Microbiol.">
        <title>The Global Catalogue of Microorganisms (GCM) 10K type strain sequencing project: providing services to taxonomists for standard genome sequencing and annotation.</title>
        <authorList>
            <consortium name="The Broad Institute Genomics Platform"/>
            <consortium name="The Broad Institute Genome Sequencing Center for Infectious Disease"/>
            <person name="Wu L."/>
            <person name="Ma J."/>
        </authorList>
    </citation>
    <scope>NUCLEOTIDE SEQUENCE [LARGE SCALE GENOMIC DNA]</scope>
    <source>
        <strain evidence="9">JCM 3369</strain>
    </source>
</reference>
<dbReference type="Gene3D" id="3.30.565.40">
    <property type="entry name" value="Fervidobacterium nodosum Rt17-B1 like"/>
    <property type="match status" value="1"/>
</dbReference>
<keyword evidence="5 8" id="KW-0418">Kinase</keyword>
<dbReference type="PANTHER" id="PTHR43289">
    <property type="entry name" value="MITOGEN-ACTIVATED PROTEIN KINASE KINASE KINASE 20-RELATED"/>
    <property type="match status" value="1"/>
</dbReference>
<gene>
    <name evidence="8" type="ORF">ACFQKB_01570</name>
</gene>
<dbReference type="InterPro" id="IPR008271">
    <property type="entry name" value="Ser/Thr_kinase_AS"/>
</dbReference>
<dbReference type="Proteomes" id="UP001596380">
    <property type="component" value="Unassembled WGS sequence"/>
</dbReference>
<name>A0ABW2C9K0_9ACTN</name>
<dbReference type="InterPro" id="IPR000719">
    <property type="entry name" value="Prot_kinase_dom"/>
</dbReference>
<sequence>MSGWRVEGFTEVRELGSGAQGRVVLARHATAGTPVAIKYLARRDGDERAVERLRGEALMLGRVDDPHVVRLYRFVSGEQGAALVMEAVNGVSLKRVLAEHGALEPEAALAVLKGSLLGLAAAHGVGVVHRDYKPANVVVQADGLSKLIDFGVATLAGEGAGSGTPAYMAPEQWERRPSGPATDVYAATCVFFECVTGRRPYGPGDAAALAAAHLRAPVPVEDVPEPLRDLVARGMAKRPDDRPAGAAAFAADLERAAGAAYGPDWERRGVRALAGAAVALAAVFPLVVAGLAPAGGGAAVAVTAGGAAGGTAAGTGGGLLAATGAKVTAGVIATAAVTAGGAGVYAAGTGGGPDRPAASASPVIAVRPASFSRTLSGPAARVSVRYPRITGLATPALERRVNEIVRAPVERWASSINKDVLAFDTAEPRSPYEGTAGYEVGLKGPRYFSVRYTYGGSVLTKNATVKEIVTVDLATGRALKPTDLLRPETATASGASALTARLVEHGPGGVALCGGPFWDSEGQRYTARNPEAEDLTPAQIRSEDVRLFLTGRGAEFYLPLPSMGYSMACGRAWKPVVVPYARLGEFLRPDVFRAAGVPVPAARP</sequence>
<keyword evidence="3" id="KW-0808">Transferase</keyword>
<evidence type="ECO:0000256" key="3">
    <source>
        <dbReference type="ARBA" id="ARBA00022679"/>
    </source>
</evidence>
<evidence type="ECO:0000256" key="4">
    <source>
        <dbReference type="ARBA" id="ARBA00022741"/>
    </source>
</evidence>
<dbReference type="Gene3D" id="3.30.200.20">
    <property type="entry name" value="Phosphorylase Kinase, domain 1"/>
    <property type="match status" value="1"/>
</dbReference>
<dbReference type="PANTHER" id="PTHR43289:SF6">
    <property type="entry name" value="SERINE_THREONINE-PROTEIN KINASE NEKL-3"/>
    <property type="match status" value="1"/>
</dbReference>
<proteinExistence type="predicted"/>
<comment type="caution">
    <text evidence="8">The sequence shown here is derived from an EMBL/GenBank/DDBJ whole genome shotgun (WGS) entry which is preliminary data.</text>
</comment>
<evidence type="ECO:0000256" key="6">
    <source>
        <dbReference type="ARBA" id="ARBA00022840"/>
    </source>
</evidence>
<evidence type="ECO:0000313" key="9">
    <source>
        <dbReference type="Proteomes" id="UP001596380"/>
    </source>
</evidence>
<organism evidence="8 9">
    <name type="scientific">Actinomadura yumaensis</name>
    <dbReference type="NCBI Taxonomy" id="111807"/>
    <lineage>
        <taxon>Bacteria</taxon>
        <taxon>Bacillati</taxon>
        <taxon>Actinomycetota</taxon>
        <taxon>Actinomycetes</taxon>
        <taxon>Streptosporangiales</taxon>
        <taxon>Thermomonosporaceae</taxon>
        <taxon>Actinomadura</taxon>
    </lineage>
</organism>
<keyword evidence="9" id="KW-1185">Reference proteome</keyword>
<keyword evidence="4" id="KW-0547">Nucleotide-binding</keyword>
<dbReference type="EC" id="2.7.11.1" evidence="1"/>
<dbReference type="CDD" id="cd14014">
    <property type="entry name" value="STKc_PknB_like"/>
    <property type="match status" value="1"/>
</dbReference>
<evidence type="ECO:0000256" key="1">
    <source>
        <dbReference type="ARBA" id="ARBA00012513"/>
    </source>
</evidence>
<dbReference type="Gene3D" id="1.10.510.10">
    <property type="entry name" value="Transferase(Phosphotransferase) domain 1"/>
    <property type="match status" value="1"/>
</dbReference>
<keyword evidence="2" id="KW-0723">Serine/threonine-protein kinase</keyword>
<dbReference type="SUPFAM" id="SSF56112">
    <property type="entry name" value="Protein kinase-like (PK-like)"/>
    <property type="match status" value="1"/>
</dbReference>
<evidence type="ECO:0000259" key="7">
    <source>
        <dbReference type="PROSITE" id="PS50011"/>
    </source>
</evidence>
<protein>
    <recommendedName>
        <fullName evidence="1">non-specific serine/threonine protein kinase</fullName>
        <ecNumber evidence="1">2.7.11.1</ecNumber>
    </recommendedName>
</protein>
<evidence type="ECO:0000256" key="2">
    <source>
        <dbReference type="ARBA" id="ARBA00022527"/>
    </source>
</evidence>
<accession>A0ABW2C9K0</accession>
<evidence type="ECO:0000256" key="5">
    <source>
        <dbReference type="ARBA" id="ARBA00022777"/>
    </source>
</evidence>